<dbReference type="InterPro" id="IPR046780">
    <property type="entry name" value="aBig_2"/>
</dbReference>
<accession>A0A0V8GI53</accession>
<dbReference type="OrthoDB" id="2481354at2"/>
<evidence type="ECO:0000259" key="2">
    <source>
        <dbReference type="Pfam" id="PF20578"/>
    </source>
</evidence>
<feature type="signal peptide" evidence="1">
    <location>
        <begin position="1"/>
        <end position="26"/>
    </location>
</feature>
<dbReference type="AlphaFoldDB" id="A0A0V8GI53"/>
<feature type="domain" description="Atrophied bacterial Ig" evidence="2">
    <location>
        <begin position="808"/>
        <end position="871"/>
    </location>
</feature>
<reference evidence="3 4" key="1">
    <citation type="journal article" date="2015" name="Int. J. Syst. Evol. Microbiol.">
        <title>Exiguobacterium enclense sp. nov., isolated from sediment.</title>
        <authorList>
            <person name="Dastager S.G."/>
            <person name="Mawlankar R."/>
            <person name="Sonalkar V.V."/>
            <person name="Thorat M.N."/>
            <person name="Mual P."/>
            <person name="Verma A."/>
            <person name="Krishnamurthi S."/>
            <person name="Tang S.K."/>
            <person name="Li W.J."/>
        </authorList>
    </citation>
    <scope>NUCLEOTIDE SEQUENCE [LARGE SCALE GENOMIC DNA]</scope>
    <source>
        <strain evidence="3 4">NIO-1109</strain>
    </source>
</reference>
<feature type="domain" description="Atrophied bacterial Ig" evidence="2">
    <location>
        <begin position="383"/>
        <end position="443"/>
    </location>
</feature>
<sequence length="1049" mass="112044">MKKGLAIVLSLLLILSYGLTPLGASAASSSSVKTVYSPKYLVHYGGVKYAKKKLTYPKSVKVKLSNGKYAYRSVKWSKVSFDKKYIGKKQKIKGDVYGTSKNAYWYVKVKNYPAKVLAPNVMTVGKNQPANLPTRLSTIFEGGQRYSYPLKWSKVSTASFGTKNLTYSTVGRNLEIYGAAKLKVSDVVQSMQKYYLVSYGKKIRATGKILYEAKGMKSYLVITDKKTGESTKMYLKLDKKGHYYVTSQELAPGDYTVYILSGSKKTKSVTITIKKPITEPTDEQKRELLQKLLLVINVSNPLLSDIEFPEVDGVSFAVDSDNSAVSSSGKVTRGATDQTVNFAIKATFGGVTESKSFSNILVPRKDLSDEELIDFTLQNFTIANPLKTNITLPTAEGISFSLISSNEAVVSSSGIVKRGMEDKQVDLTLRATKGSLTKTKSFPNILVPKVDNATDSLLQDYLDKLDIKSPVTKNIVLPALPGATVSITSTKPNVISDTGVVTRGMTDQTVSIVVSVTKDGITKSRDFWNLNVPKRDDATAISLQDYLDKLTIDNPLTKDLMLTPPEGATIAISSSNTNVVSNAGKVTRGLTDQTVSLTISVSKDDVIKTRTFSNIKVPQRDGVTEEALQAYLDALVIANPLTTNLSLPSLDGGTVTISSSDTKVVSNAGVVTRGDANQTVSLTIIVAKDGKSKSKVFSNILVPKRDVTTGELLDLYLAGLSINSPLTADLSLTPPAGANLSISASDPSILSNTGILTRPDADKTISVTVNVSKDGVTKSRTFPNILVPISLSAELDAALDAINLNLINLTGNVNLPSSSKGIAVQWTSNNPDVISNDGVVKSALNLQNFSLKASVTKGGITKTKTFAGSVAADLGLSLKTDIAKIKSSVGTLNVGYKLDLPTSLNGSAINWTSSAPSLLSNTGVILNDSNSTPFTLTATSGGTSETLNLSIQNPNGGLLGGVLDLLSSVLTPVLDSLAGNSNSATLPTSYGLLGSKKITNWNSSHPDLVTIQGNNLTIKRDDSDHIVVLYANFDGFDKPVPFIIKISKR</sequence>
<protein>
    <recommendedName>
        <fullName evidence="2">Atrophied bacterial Ig domain-containing protein</fullName>
    </recommendedName>
</protein>
<dbReference type="Pfam" id="PF20578">
    <property type="entry name" value="aBig_2"/>
    <property type="match status" value="5"/>
</dbReference>
<dbReference type="Proteomes" id="UP000053797">
    <property type="component" value="Unassembled WGS sequence"/>
</dbReference>
<comment type="caution">
    <text evidence="3">The sequence shown here is derived from an EMBL/GenBank/DDBJ whole genome shotgun (WGS) entry which is preliminary data.</text>
</comment>
<feature type="domain" description="Atrophied bacterial Ig" evidence="2">
    <location>
        <begin position="639"/>
        <end position="698"/>
    </location>
</feature>
<feature type="domain" description="Atrophied bacterial Ig" evidence="2">
    <location>
        <begin position="559"/>
        <end position="613"/>
    </location>
</feature>
<evidence type="ECO:0000256" key="1">
    <source>
        <dbReference type="SAM" id="SignalP"/>
    </source>
</evidence>
<organism evidence="3 4">
    <name type="scientific">Exiguobacterium indicum</name>
    <dbReference type="NCBI Taxonomy" id="296995"/>
    <lineage>
        <taxon>Bacteria</taxon>
        <taxon>Bacillati</taxon>
        <taxon>Bacillota</taxon>
        <taxon>Bacilli</taxon>
        <taxon>Bacillales</taxon>
        <taxon>Bacillales Family XII. Incertae Sedis</taxon>
        <taxon>Exiguobacterium</taxon>
    </lineage>
</organism>
<name>A0A0V8GI53_9BACL</name>
<dbReference type="RefSeq" id="WP_058264557.1">
    <property type="nucleotide sequence ID" value="NZ_FMYN01000001.1"/>
</dbReference>
<evidence type="ECO:0000313" key="4">
    <source>
        <dbReference type="Proteomes" id="UP000053797"/>
    </source>
</evidence>
<feature type="domain" description="Atrophied bacterial Ig" evidence="2">
    <location>
        <begin position="462"/>
        <end position="527"/>
    </location>
</feature>
<evidence type="ECO:0000313" key="3">
    <source>
        <dbReference type="EMBL" id="KSU49932.1"/>
    </source>
</evidence>
<dbReference type="EMBL" id="LNQL01000001">
    <property type="protein sequence ID" value="KSU49932.1"/>
    <property type="molecule type" value="Genomic_DNA"/>
</dbReference>
<keyword evidence="1" id="KW-0732">Signal</keyword>
<feature type="chain" id="PRO_5006891925" description="Atrophied bacterial Ig domain-containing protein" evidence="1">
    <location>
        <begin position="27"/>
        <end position="1049"/>
    </location>
</feature>
<gene>
    <name evidence="3" type="ORF">AS033_00775</name>
</gene>
<proteinExistence type="predicted"/>